<dbReference type="RefSeq" id="XP_025475062.1">
    <property type="nucleotide sequence ID" value="XM_025618380.1"/>
</dbReference>
<dbReference type="EMBL" id="KZ821490">
    <property type="protein sequence ID" value="PYH29584.1"/>
    <property type="molecule type" value="Genomic_DNA"/>
</dbReference>
<sequence length="99" mass="11360">MILRLTSARRAPVAQSVARKTSILEILRPWVTPTRGFLSFFFFFPPLRGLRECGTHRTSGTPATRAPAHTALPPICIQRFQFTLKSSDYQRIIQIRYVQ</sequence>
<evidence type="ECO:0000313" key="2">
    <source>
        <dbReference type="Proteomes" id="UP000247647"/>
    </source>
</evidence>
<organism evidence="1 2">
    <name type="scientific">Aspergillus neoniger (strain CBS 115656)</name>
    <dbReference type="NCBI Taxonomy" id="1448310"/>
    <lineage>
        <taxon>Eukaryota</taxon>
        <taxon>Fungi</taxon>
        <taxon>Dikarya</taxon>
        <taxon>Ascomycota</taxon>
        <taxon>Pezizomycotina</taxon>
        <taxon>Eurotiomycetes</taxon>
        <taxon>Eurotiomycetidae</taxon>
        <taxon>Eurotiales</taxon>
        <taxon>Aspergillaceae</taxon>
        <taxon>Aspergillus</taxon>
        <taxon>Aspergillus subgen. Circumdati</taxon>
    </lineage>
</organism>
<accession>A0A318Y6S5</accession>
<name>A0A318Y6S5_ASPNB</name>
<gene>
    <name evidence="1" type="ORF">BO87DRAFT_177407</name>
</gene>
<dbReference type="AlphaFoldDB" id="A0A318Y6S5"/>
<keyword evidence="2" id="KW-1185">Reference proteome</keyword>
<reference evidence="1" key="1">
    <citation type="submission" date="2016-12" db="EMBL/GenBank/DDBJ databases">
        <title>The genomes of Aspergillus section Nigri reveals drivers in fungal speciation.</title>
        <authorList>
            <consortium name="DOE Joint Genome Institute"/>
            <person name="Vesth T.C."/>
            <person name="Nybo J."/>
            <person name="Theobald S."/>
            <person name="Brandl J."/>
            <person name="Frisvad J.C."/>
            <person name="Nielsen K.F."/>
            <person name="Lyhne E.K."/>
            <person name="Kogle M.E."/>
            <person name="Kuo A."/>
            <person name="Riley R."/>
            <person name="Clum A."/>
            <person name="Nolan M."/>
            <person name="Lipzen A."/>
            <person name="Salamov A."/>
            <person name="Henrissat B."/>
            <person name="Wiebenga A."/>
            <person name="De Vries R.P."/>
            <person name="Grigoriev I.V."/>
            <person name="Mortensen U.H."/>
            <person name="Andersen M.R."/>
            <person name="Baker S.E."/>
        </authorList>
    </citation>
    <scope>NUCLEOTIDE SEQUENCE [LARGE SCALE GENOMIC DNA]</scope>
    <source>
        <strain evidence="1">CBS 115656</strain>
    </source>
</reference>
<dbReference type="GeneID" id="37120836"/>
<proteinExistence type="predicted"/>
<protein>
    <submittedName>
        <fullName evidence="1">Uncharacterized protein</fullName>
    </submittedName>
</protein>
<dbReference type="Proteomes" id="UP000247647">
    <property type="component" value="Unassembled WGS sequence"/>
</dbReference>
<evidence type="ECO:0000313" key="1">
    <source>
        <dbReference type="EMBL" id="PYH29584.1"/>
    </source>
</evidence>